<reference evidence="1" key="2">
    <citation type="submission" date="2021-09" db="EMBL/GenBank/DDBJ databases">
        <authorList>
            <person name="Gilroy R."/>
        </authorList>
    </citation>
    <scope>NUCLEOTIDE SEQUENCE</scope>
    <source>
        <strain evidence="1">CHK174-6876</strain>
    </source>
</reference>
<name>A0A921F9F1_9LACO</name>
<dbReference type="AlphaFoldDB" id="A0A921F9F1"/>
<proteinExistence type="predicted"/>
<gene>
    <name evidence="1" type="ORF">K8V00_03160</name>
</gene>
<protein>
    <recommendedName>
        <fullName evidence="3">Phage protein</fullName>
    </recommendedName>
</protein>
<evidence type="ECO:0000313" key="1">
    <source>
        <dbReference type="EMBL" id="HJE96597.1"/>
    </source>
</evidence>
<comment type="caution">
    <text evidence="1">The sequence shown here is derived from an EMBL/GenBank/DDBJ whole genome shotgun (WGS) entry which is preliminary data.</text>
</comment>
<dbReference type="EMBL" id="DYXG01000027">
    <property type="protein sequence ID" value="HJE96597.1"/>
    <property type="molecule type" value="Genomic_DNA"/>
</dbReference>
<accession>A0A921F9F1</accession>
<reference evidence="1" key="1">
    <citation type="journal article" date="2021" name="PeerJ">
        <title>Extensive microbial diversity within the chicken gut microbiome revealed by metagenomics and culture.</title>
        <authorList>
            <person name="Gilroy R."/>
            <person name="Ravi A."/>
            <person name="Getino M."/>
            <person name="Pursley I."/>
            <person name="Horton D.L."/>
            <person name="Alikhan N.F."/>
            <person name="Baker D."/>
            <person name="Gharbi K."/>
            <person name="Hall N."/>
            <person name="Watson M."/>
            <person name="Adriaenssens E.M."/>
            <person name="Foster-Nyarko E."/>
            <person name="Jarju S."/>
            <person name="Secka A."/>
            <person name="Antonio M."/>
            <person name="Oren A."/>
            <person name="Chaudhuri R.R."/>
            <person name="La Ragione R."/>
            <person name="Hildebrand F."/>
            <person name="Pallen M.J."/>
        </authorList>
    </citation>
    <scope>NUCLEOTIDE SEQUENCE</scope>
    <source>
        <strain evidence="1">CHK174-6876</strain>
    </source>
</reference>
<organism evidence="1 2">
    <name type="scientific">Ligilactobacillus acidipiscis</name>
    <dbReference type="NCBI Taxonomy" id="89059"/>
    <lineage>
        <taxon>Bacteria</taxon>
        <taxon>Bacillati</taxon>
        <taxon>Bacillota</taxon>
        <taxon>Bacilli</taxon>
        <taxon>Lactobacillales</taxon>
        <taxon>Lactobacillaceae</taxon>
        <taxon>Ligilactobacillus</taxon>
    </lineage>
</organism>
<dbReference type="Proteomes" id="UP000707535">
    <property type="component" value="Unassembled WGS sequence"/>
</dbReference>
<sequence>MVGPSFEYRKPKVTRGQLRVPVTFFGEDDVDSPEPNHTGKTELFSCLCYPYASSNKDLSILDATGEKRGVTIVIPDTRGEFIVTPSMTAVLSDPRYRREDGSYIEWNIHEPREDFENNQFVTIVLGVAQ</sequence>
<evidence type="ECO:0008006" key="3">
    <source>
        <dbReference type="Google" id="ProtNLM"/>
    </source>
</evidence>
<evidence type="ECO:0000313" key="2">
    <source>
        <dbReference type="Proteomes" id="UP000707535"/>
    </source>
</evidence>